<dbReference type="Proteomes" id="UP000075903">
    <property type="component" value="Unassembled WGS sequence"/>
</dbReference>
<proteinExistence type="predicted"/>
<protein>
    <submittedName>
        <fullName evidence="1">Uncharacterized protein</fullName>
    </submittedName>
</protein>
<reference evidence="1" key="1">
    <citation type="submission" date="2020-05" db="UniProtKB">
        <authorList>
            <consortium name="EnsemblMetazoa"/>
        </authorList>
    </citation>
    <scope>IDENTIFICATION</scope>
    <source>
        <strain evidence="1">MAF</strain>
    </source>
</reference>
<dbReference type="AlphaFoldDB" id="A0A182V4J6"/>
<dbReference type="EnsemblMetazoa" id="AMEM008733-RA">
    <property type="protein sequence ID" value="AMEM008733-PA"/>
    <property type="gene ID" value="AMEM008733"/>
</dbReference>
<name>A0A182V4J6_ANOME</name>
<dbReference type="VEuPathDB" id="VectorBase:AMEM008733"/>
<evidence type="ECO:0000313" key="2">
    <source>
        <dbReference type="Proteomes" id="UP000075903"/>
    </source>
</evidence>
<organism evidence="1 2">
    <name type="scientific">Anopheles merus</name>
    <name type="common">Mosquito</name>
    <dbReference type="NCBI Taxonomy" id="30066"/>
    <lineage>
        <taxon>Eukaryota</taxon>
        <taxon>Metazoa</taxon>
        <taxon>Ecdysozoa</taxon>
        <taxon>Arthropoda</taxon>
        <taxon>Hexapoda</taxon>
        <taxon>Insecta</taxon>
        <taxon>Pterygota</taxon>
        <taxon>Neoptera</taxon>
        <taxon>Endopterygota</taxon>
        <taxon>Diptera</taxon>
        <taxon>Nematocera</taxon>
        <taxon>Culicoidea</taxon>
        <taxon>Culicidae</taxon>
        <taxon>Anophelinae</taxon>
        <taxon>Anopheles</taxon>
    </lineage>
</organism>
<keyword evidence="2" id="KW-1185">Reference proteome</keyword>
<evidence type="ECO:0000313" key="1">
    <source>
        <dbReference type="EnsemblMetazoa" id="AMEM008733-PA"/>
    </source>
</evidence>
<accession>A0A182V4J6</accession>
<sequence length="176" mass="18808">MELPTVPVATASVLMTVAESVFVPNGCSPISSSLIPPSFLPAGVRLIVGRVWPGVVGGERNPPVGTRDGIPFSGVVSVILRGMPRDRKGTVGADIFLRQLCASEDFCSSSARKAALFGLRFSVKCFTGVVCWPTTDTSADLLRYWHSSGSMPRSAFFTTNRRSSFTMSVKMGRVSS</sequence>